<keyword evidence="2" id="KW-1185">Reference proteome</keyword>
<sequence>MLVAQPLENLVDGPTLDASYSAEQAANASASFDAPKRSHSKRDPHDLPDFSDLNHQTSPVLFLPPLLSSLPHGLSHSPTPLSDQPPITTETHLPDIDPTSLSLHRALHYFSPVSPHYATQPYAESFNWDSLRLPEDQEREWYVVAFRSKRRPGSDSGPLYEADRKAHEEAVQNGGLVMYWYGTPDSEGNNLATCIWQSRRHAVAASSRPNHVVAARLAAASFETYTLERHVIRKVEGEIGITVEPYTGGDVGW</sequence>
<reference evidence="1" key="1">
    <citation type="submission" date="2019-10" db="EMBL/GenBank/DDBJ databases">
        <authorList>
            <consortium name="DOE Joint Genome Institute"/>
            <person name="Kuo A."/>
            <person name="Miyauchi S."/>
            <person name="Kiss E."/>
            <person name="Drula E."/>
            <person name="Kohler A."/>
            <person name="Sanchez-Garcia M."/>
            <person name="Andreopoulos B."/>
            <person name="Barry K.W."/>
            <person name="Bonito G."/>
            <person name="Buee M."/>
            <person name="Carver A."/>
            <person name="Chen C."/>
            <person name="Cichocki N."/>
            <person name="Clum A."/>
            <person name="Culley D."/>
            <person name="Crous P.W."/>
            <person name="Fauchery L."/>
            <person name="Girlanda M."/>
            <person name="Hayes R."/>
            <person name="Keri Z."/>
            <person name="Labutti K."/>
            <person name="Lipzen A."/>
            <person name="Lombard V."/>
            <person name="Magnuson J."/>
            <person name="Maillard F."/>
            <person name="Morin E."/>
            <person name="Murat C."/>
            <person name="Nolan M."/>
            <person name="Ohm R."/>
            <person name="Pangilinan J."/>
            <person name="Pereira M."/>
            <person name="Perotto S."/>
            <person name="Peter M."/>
            <person name="Riley R."/>
            <person name="Sitrit Y."/>
            <person name="Stielow B."/>
            <person name="Szollosi G."/>
            <person name="Zifcakova L."/>
            <person name="Stursova M."/>
            <person name="Spatafora J.W."/>
            <person name="Tedersoo L."/>
            <person name="Vaario L.-M."/>
            <person name="Yamada A."/>
            <person name="Yan M."/>
            <person name="Wang P."/>
            <person name="Xu J."/>
            <person name="Bruns T."/>
            <person name="Baldrian P."/>
            <person name="Vilgalys R."/>
            <person name="Henrissat B."/>
            <person name="Grigoriev I.V."/>
            <person name="Hibbett D."/>
            <person name="Nagy L.G."/>
            <person name="Martin F.M."/>
        </authorList>
    </citation>
    <scope>NUCLEOTIDE SEQUENCE</scope>
    <source>
        <strain evidence="1">P2</strain>
    </source>
</reference>
<evidence type="ECO:0000313" key="2">
    <source>
        <dbReference type="Proteomes" id="UP000886501"/>
    </source>
</evidence>
<organism evidence="1 2">
    <name type="scientific">Thelephora ganbajun</name>
    <name type="common">Ganba fungus</name>
    <dbReference type="NCBI Taxonomy" id="370292"/>
    <lineage>
        <taxon>Eukaryota</taxon>
        <taxon>Fungi</taxon>
        <taxon>Dikarya</taxon>
        <taxon>Basidiomycota</taxon>
        <taxon>Agaricomycotina</taxon>
        <taxon>Agaricomycetes</taxon>
        <taxon>Thelephorales</taxon>
        <taxon>Thelephoraceae</taxon>
        <taxon>Thelephora</taxon>
    </lineage>
</organism>
<dbReference type="EMBL" id="MU117980">
    <property type="protein sequence ID" value="KAF9650857.1"/>
    <property type="molecule type" value="Genomic_DNA"/>
</dbReference>
<dbReference type="Proteomes" id="UP000886501">
    <property type="component" value="Unassembled WGS sequence"/>
</dbReference>
<name>A0ACB6ZMR4_THEGA</name>
<comment type="caution">
    <text evidence="1">The sequence shown here is derived from an EMBL/GenBank/DDBJ whole genome shotgun (WGS) entry which is preliminary data.</text>
</comment>
<proteinExistence type="predicted"/>
<gene>
    <name evidence="1" type="ORF">BDM02DRAFT_3267594</name>
</gene>
<accession>A0ACB6ZMR4</accession>
<evidence type="ECO:0000313" key="1">
    <source>
        <dbReference type="EMBL" id="KAF9650857.1"/>
    </source>
</evidence>
<reference evidence="1" key="2">
    <citation type="journal article" date="2020" name="Nat. Commun.">
        <title>Large-scale genome sequencing of mycorrhizal fungi provides insights into the early evolution of symbiotic traits.</title>
        <authorList>
            <person name="Miyauchi S."/>
            <person name="Kiss E."/>
            <person name="Kuo A."/>
            <person name="Drula E."/>
            <person name="Kohler A."/>
            <person name="Sanchez-Garcia M."/>
            <person name="Morin E."/>
            <person name="Andreopoulos B."/>
            <person name="Barry K.W."/>
            <person name="Bonito G."/>
            <person name="Buee M."/>
            <person name="Carver A."/>
            <person name="Chen C."/>
            <person name="Cichocki N."/>
            <person name="Clum A."/>
            <person name="Culley D."/>
            <person name="Crous P.W."/>
            <person name="Fauchery L."/>
            <person name="Girlanda M."/>
            <person name="Hayes R.D."/>
            <person name="Keri Z."/>
            <person name="LaButti K."/>
            <person name="Lipzen A."/>
            <person name="Lombard V."/>
            <person name="Magnuson J."/>
            <person name="Maillard F."/>
            <person name="Murat C."/>
            <person name="Nolan M."/>
            <person name="Ohm R.A."/>
            <person name="Pangilinan J."/>
            <person name="Pereira M.F."/>
            <person name="Perotto S."/>
            <person name="Peter M."/>
            <person name="Pfister S."/>
            <person name="Riley R."/>
            <person name="Sitrit Y."/>
            <person name="Stielow J.B."/>
            <person name="Szollosi G."/>
            <person name="Zifcakova L."/>
            <person name="Stursova M."/>
            <person name="Spatafora J.W."/>
            <person name="Tedersoo L."/>
            <person name="Vaario L.M."/>
            <person name="Yamada A."/>
            <person name="Yan M."/>
            <person name="Wang P."/>
            <person name="Xu J."/>
            <person name="Bruns T."/>
            <person name="Baldrian P."/>
            <person name="Vilgalys R."/>
            <person name="Dunand C."/>
            <person name="Henrissat B."/>
            <person name="Grigoriev I.V."/>
            <person name="Hibbett D."/>
            <person name="Nagy L.G."/>
            <person name="Martin F.M."/>
        </authorList>
    </citation>
    <scope>NUCLEOTIDE SEQUENCE</scope>
    <source>
        <strain evidence="1">P2</strain>
    </source>
</reference>
<protein>
    <submittedName>
        <fullName evidence="1">Uncharacterized protein</fullName>
    </submittedName>
</protein>